<evidence type="ECO:0000256" key="9">
    <source>
        <dbReference type="ARBA" id="ARBA00022989"/>
    </source>
</evidence>
<dbReference type="Proteomes" id="UP001552299">
    <property type="component" value="Unassembled WGS sequence"/>
</dbReference>
<evidence type="ECO:0000256" key="2">
    <source>
        <dbReference type="ARBA" id="ARBA00004370"/>
    </source>
</evidence>
<keyword evidence="10" id="KW-0560">Oxidoreductase</keyword>
<keyword evidence="13" id="KW-0472">Membrane</keyword>
<evidence type="ECO:0000256" key="1">
    <source>
        <dbReference type="ARBA" id="ARBA00004229"/>
    </source>
</evidence>
<keyword evidence="5" id="KW-0812">Transmembrane</keyword>
<gene>
    <name evidence="15" type="ORF">M5K25_014377</name>
</gene>
<proteinExistence type="predicted"/>
<keyword evidence="8" id="KW-0809">Transit peptide</keyword>
<dbReference type="Gene3D" id="3.90.380.10">
    <property type="entry name" value="Naphthalene 1,2-dioxygenase Alpha Subunit, Chain A, domain 1"/>
    <property type="match status" value="2"/>
</dbReference>
<dbReference type="EMBL" id="JANQDX010000011">
    <property type="protein sequence ID" value="KAL0916834.1"/>
    <property type="molecule type" value="Genomic_DNA"/>
</dbReference>
<evidence type="ECO:0000256" key="10">
    <source>
        <dbReference type="ARBA" id="ARBA00023002"/>
    </source>
</evidence>
<feature type="domain" description="Rieske" evidence="14">
    <location>
        <begin position="645"/>
        <end position="755"/>
    </location>
</feature>
<keyword evidence="4" id="KW-0934">Plastid</keyword>
<evidence type="ECO:0000256" key="5">
    <source>
        <dbReference type="ARBA" id="ARBA00022692"/>
    </source>
</evidence>
<comment type="subcellular location">
    <subcellularLocation>
        <location evidence="2">Membrane</location>
    </subcellularLocation>
    <subcellularLocation>
        <location evidence="1">Plastid</location>
        <location evidence="1">Chloroplast</location>
    </subcellularLocation>
</comment>
<dbReference type="PROSITE" id="PS51296">
    <property type="entry name" value="RIESKE"/>
    <property type="match status" value="1"/>
</dbReference>
<dbReference type="GO" id="GO:0016491">
    <property type="term" value="F:oxidoreductase activity"/>
    <property type="evidence" value="ECO:0007669"/>
    <property type="project" value="UniProtKB-KW"/>
</dbReference>
<keyword evidence="11" id="KW-0408">Iron</keyword>
<dbReference type="PANTHER" id="PTHR21266">
    <property type="entry name" value="IRON-SULFUR DOMAIN CONTAINING PROTEIN"/>
    <property type="match status" value="1"/>
</dbReference>
<dbReference type="PANTHER" id="PTHR21266:SF32">
    <property type="entry name" value="CHOLESTEROL 7-DESATURASE NVD"/>
    <property type="match status" value="1"/>
</dbReference>
<dbReference type="InterPro" id="IPR050584">
    <property type="entry name" value="Cholesterol_7-desaturase"/>
</dbReference>
<dbReference type="CDD" id="cd03480">
    <property type="entry name" value="Rieske_RO_Alpha_PaO"/>
    <property type="match status" value="1"/>
</dbReference>
<dbReference type="SUPFAM" id="SSF55961">
    <property type="entry name" value="Bet v1-like"/>
    <property type="match status" value="2"/>
</dbReference>
<evidence type="ECO:0000259" key="14">
    <source>
        <dbReference type="PROSITE" id="PS51296"/>
    </source>
</evidence>
<dbReference type="GO" id="GO:0009507">
    <property type="term" value="C:chloroplast"/>
    <property type="evidence" value="ECO:0007669"/>
    <property type="project" value="UniProtKB-SubCell"/>
</dbReference>
<dbReference type="GO" id="GO:0051537">
    <property type="term" value="F:2 iron, 2 sulfur cluster binding"/>
    <property type="evidence" value="ECO:0007669"/>
    <property type="project" value="UniProtKB-KW"/>
</dbReference>
<evidence type="ECO:0000256" key="7">
    <source>
        <dbReference type="ARBA" id="ARBA00022723"/>
    </source>
</evidence>
<evidence type="ECO:0000313" key="15">
    <source>
        <dbReference type="EMBL" id="KAL0916834.1"/>
    </source>
</evidence>
<evidence type="ECO:0000313" key="16">
    <source>
        <dbReference type="Proteomes" id="UP001552299"/>
    </source>
</evidence>
<keyword evidence="16" id="KW-1185">Reference proteome</keyword>
<dbReference type="InterPro" id="IPR013626">
    <property type="entry name" value="PaO"/>
</dbReference>
<keyword evidence="6" id="KW-0001">2Fe-2S</keyword>
<keyword evidence="12" id="KW-0411">Iron-sulfur</keyword>
<keyword evidence="7" id="KW-0479">Metal-binding</keyword>
<dbReference type="SUPFAM" id="SSF50022">
    <property type="entry name" value="ISP domain"/>
    <property type="match status" value="1"/>
</dbReference>
<evidence type="ECO:0000256" key="13">
    <source>
        <dbReference type="ARBA" id="ARBA00023136"/>
    </source>
</evidence>
<evidence type="ECO:0000256" key="6">
    <source>
        <dbReference type="ARBA" id="ARBA00022714"/>
    </source>
</evidence>
<dbReference type="Gene3D" id="2.102.10.10">
    <property type="entry name" value="Rieske [2Fe-2S] iron-sulphur domain"/>
    <property type="match status" value="1"/>
</dbReference>
<dbReference type="InterPro" id="IPR036922">
    <property type="entry name" value="Rieske_2Fe-2S_sf"/>
</dbReference>
<evidence type="ECO:0000256" key="11">
    <source>
        <dbReference type="ARBA" id="ARBA00023004"/>
    </source>
</evidence>
<accession>A0ABD0UVC4</accession>
<sequence>MSHLLSRARVESQHHSGHGIPPGIPHPPLLSSLKDRLQMGSSSFFFHDFYLLFLPMDFRICAFPFPTSCNGSCRLVVDFQHFFYNVPKIIYLSFHGGHSLLHRRLDLIHLPFKSTKVHTSGKACAASYPCCVQNKIVWFWPRTEPLYKNILMKCKPPSISELDDPSYASSMGIRDMSYGYEVLIENLLDPAHNLKLKPFIIGNLKINSACMGDPDIDHGFVYDDQGRTDILGSLFFDVHFGNNETENDYIDRILYQLTLSIEEHIPPGRWYLISHLPTSPNLATAPMTTTRSFYLLLQFQSSTDREGGVPIVITVEESDINGFLAKQEFGYGKFVAPCLVHMFPDSGSNIGSASSSHSKAGQRKFHIIVYCIPVSSGKSRLIWSFPRNFSVWIDQIVPRWMFHVGQNLILDSDMHLLHVEERIIAEIGPSNWEKACFVPTKSDVMVTAFRRWFKKYSNCQVDWANKSAGYLPPTPPREQLLDRYWTHVVQCSSCSLALKVLRVLEASLPILSLILIGVVAASKPSVMSAAIRTALVSMAVLCFAASSCVRSGQKMQLTPTSYARLSNPQIYGCPNSHFPHLLLSFISSKPNAPLRSSNPSRSQVSRKSVKLNISTSDSPSVAVPAADVLAAGETRGEKFDWYSHWYPLAPVCDLDKRAPRALRVIGLDLVVWWDREVGQWRVFADRCPHRLAPLSEGRIDRWGRLQCVYHGWCFDGDGSCKLIPQAPKDGPQVHTSSKACATSYPCCVQNNIVWFWPQTEPQHKDILMKNKPPSISELDDSSYTCTMVMRDMPYGYEVLIENLMDPAHVPYAHHKIMRIPKRPPSRTRTRDREGGVPLEITIEKFDINGFLAKQLFGYGKFVAPCLYYAFPLSGSSNGSGSSSNSQTMPTHSFLKVQRRILLIFFCIPVSPGRSRLISVFPRNFSVWIDLIVPRWIFHIRQNLILDSDMHLLHVEEHKIAEVGPPNWQKACFVPTKSDGNVIAFRKWLRRYANSQINWANKFENYLPPTPPREQLMDRYWTHVVHCRSCSLALKGLRILEISLPIVSVALIGLLAAAKQSMMSVSTRTALVSMAVLCFAASR</sequence>
<dbReference type="InterPro" id="IPR017941">
    <property type="entry name" value="Rieske_2Fe-2S"/>
</dbReference>
<dbReference type="GO" id="GO:0046872">
    <property type="term" value="F:metal ion binding"/>
    <property type="evidence" value="ECO:0007669"/>
    <property type="project" value="UniProtKB-KW"/>
</dbReference>
<evidence type="ECO:0000256" key="4">
    <source>
        <dbReference type="ARBA" id="ARBA00022640"/>
    </source>
</evidence>
<comment type="caution">
    <text evidence="15">The sequence shown here is derived from an EMBL/GenBank/DDBJ whole genome shotgun (WGS) entry which is preliminary data.</text>
</comment>
<evidence type="ECO:0000256" key="8">
    <source>
        <dbReference type="ARBA" id="ARBA00022946"/>
    </source>
</evidence>
<dbReference type="Pfam" id="PF00355">
    <property type="entry name" value="Rieske"/>
    <property type="match status" value="1"/>
</dbReference>
<dbReference type="Pfam" id="PF08417">
    <property type="entry name" value="PaO"/>
    <property type="match status" value="2"/>
</dbReference>
<organism evidence="15 16">
    <name type="scientific">Dendrobium thyrsiflorum</name>
    <name type="common">Pinecone-like raceme dendrobium</name>
    <name type="synonym">Orchid</name>
    <dbReference type="NCBI Taxonomy" id="117978"/>
    <lineage>
        <taxon>Eukaryota</taxon>
        <taxon>Viridiplantae</taxon>
        <taxon>Streptophyta</taxon>
        <taxon>Embryophyta</taxon>
        <taxon>Tracheophyta</taxon>
        <taxon>Spermatophyta</taxon>
        <taxon>Magnoliopsida</taxon>
        <taxon>Liliopsida</taxon>
        <taxon>Asparagales</taxon>
        <taxon>Orchidaceae</taxon>
        <taxon>Epidendroideae</taxon>
        <taxon>Malaxideae</taxon>
        <taxon>Dendrobiinae</taxon>
        <taxon>Dendrobium</taxon>
    </lineage>
</organism>
<keyword evidence="3" id="KW-0150">Chloroplast</keyword>
<dbReference type="AlphaFoldDB" id="A0ABD0UVC4"/>
<dbReference type="GO" id="GO:0016020">
    <property type="term" value="C:membrane"/>
    <property type="evidence" value="ECO:0007669"/>
    <property type="project" value="UniProtKB-SubCell"/>
</dbReference>
<reference evidence="15 16" key="1">
    <citation type="journal article" date="2024" name="Plant Biotechnol. J.">
        <title>Dendrobium thyrsiflorum genome and its molecular insights into genes involved in important horticultural traits.</title>
        <authorList>
            <person name="Chen B."/>
            <person name="Wang J.Y."/>
            <person name="Zheng P.J."/>
            <person name="Li K.L."/>
            <person name="Liang Y.M."/>
            <person name="Chen X.F."/>
            <person name="Zhang C."/>
            <person name="Zhao X."/>
            <person name="He X."/>
            <person name="Zhang G.Q."/>
            <person name="Liu Z.J."/>
            <person name="Xu Q."/>
        </authorList>
    </citation>
    <scope>NUCLEOTIDE SEQUENCE [LARGE SCALE GENOMIC DNA]</scope>
    <source>
        <strain evidence="15">GZMU011</strain>
    </source>
</reference>
<keyword evidence="9" id="KW-1133">Transmembrane helix</keyword>
<protein>
    <recommendedName>
        <fullName evidence="14">Rieske domain-containing protein</fullName>
    </recommendedName>
</protein>
<evidence type="ECO:0000256" key="12">
    <source>
        <dbReference type="ARBA" id="ARBA00023014"/>
    </source>
</evidence>
<name>A0ABD0UVC4_DENTH</name>
<evidence type="ECO:0000256" key="3">
    <source>
        <dbReference type="ARBA" id="ARBA00022528"/>
    </source>
</evidence>